<evidence type="ECO:0000313" key="4">
    <source>
        <dbReference type="EMBL" id="KGT79506.1"/>
    </source>
</evidence>
<evidence type="ECO:0000256" key="2">
    <source>
        <dbReference type="ARBA" id="ARBA00022679"/>
    </source>
</evidence>
<dbReference type="GO" id="GO:0008757">
    <property type="term" value="F:S-adenosylmethionine-dependent methyltransferase activity"/>
    <property type="evidence" value="ECO:0007669"/>
    <property type="project" value="InterPro"/>
</dbReference>
<dbReference type="Pfam" id="PF05401">
    <property type="entry name" value="NodS"/>
    <property type="match status" value="1"/>
</dbReference>
<dbReference type="Proteomes" id="UP000030377">
    <property type="component" value="Unassembled WGS sequence"/>
</dbReference>
<gene>
    <name evidence="4" type="ORF">MA20_11450</name>
</gene>
<name>A0A0A3Y2D5_BRAJP</name>
<protein>
    <submittedName>
        <fullName evidence="4">SAM-dependent methlyltransferase</fullName>
    </submittedName>
</protein>
<dbReference type="PANTHER" id="PTHR43464">
    <property type="entry name" value="METHYLTRANSFERASE"/>
    <property type="match status" value="1"/>
</dbReference>
<keyword evidence="1" id="KW-0489">Methyltransferase</keyword>
<keyword evidence="3" id="KW-0949">S-adenosyl-L-methionine</keyword>
<reference evidence="4 5" key="1">
    <citation type="submission" date="2014-09" db="EMBL/GenBank/DDBJ databases">
        <title>Draft genome of Bradyrhizobium japonicum Is-34.</title>
        <authorList>
            <person name="Tsurumaru H."/>
            <person name="Yamakawa T."/>
            <person name="Hashimoto S."/>
            <person name="Okizaki K."/>
            <person name="Kanesaki Y."/>
            <person name="Yoshikawa H."/>
            <person name="Yajima S."/>
        </authorList>
    </citation>
    <scope>NUCLEOTIDE SEQUENCE [LARGE SCALE GENOMIC DNA]</scope>
    <source>
        <strain evidence="4 5">Is-34</strain>
    </source>
</reference>
<dbReference type="GO" id="GO:0032259">
    <property type="term" value="P:methylation"/>
    <property type="evidence" value="ECO:0007669"/>
    <property type="project" value="UniProtKB-KW"/>
</dbReference>
<keyword evidence="2 4" id="KW-0808">Transferase</keyword>
<accession>A0A0A3Y2D5</accession>
<dbReference type="PANTHER" id="PTHR43464:SF19">
    <property type="entry name" value="UBIQUINONE BIOSYNTHESIS O-METHYLTRANSFERASE, MITOCHONDRIAL"/>
    <property type="match status" value="1"/>
</dbReference>
<proteinExistence type="predicted"/>
<dbReference type="InterPro" id="IPR029063">
    <property type="entry name" value="SAM-dependent_MTases_sf"/>
</dbReference>
<dbReference type="InterPro" id="IPR008715">
    <property type="entry name" value="SAM-MeTfrase_NodS-like"/>
</dbReference>
<dbReference type="SUPFAM" id="SSF53335">
    <property type="entry name" value="S-adenosyl-L-methionine-dependent methyltransferases"/>
    <property type="match status" value="1"/>
</dbReference>
<organism evidence="4 5">
    <name type="scientific">Bradyrhizobium japonicum</name>
    <dbReference type="NCBI Taxonomy" id="375"/>
    <lineage>
        <taxon>Bacteria</taxon>
        <taxon>Pseudomonadati</taxon>
        <taxon>Pseudomonadota</taxon>
        <taxon>Alphaproteobacteria</taxon>
        <taxon>Hyphomicrobiales</taxon>
        <taxon>Nitrobacteraceae</taxon>
        <taxon>Bradyrhizobium</taxon>
    </lineage>
</organism>
<dbReference type="Gene3D" id="3.40.50.150">
    <property type="entry name" value="Vaccinia Virus protein VP39"/>
    <property type="match status" value="1"/>
</dbReference>
<sequence>MSTKKTLPPSYFETKYQADIDPWRFRTSSYEQAKYKATVAALTKPKYQNGLEVGCAIGILSASLAQRCDKLIALDASITAIAEASQQNLPNVRFETAFLPDDFPISAFDLIVLSEVLYYFSEDDLRRLAEKCLEALKGGGEMILCHWLGETDYPHTGHQASDLFAKAVAKRRPTHAVLHEDIYLLERLSFSSSVANDEE</sequence>
<dbReference type="AlphaFoldDB" id="A0A0A3Y2D5"/>
<dbReference type="RefSeq" id="WP_041955231.1">
    <property type="nucleotide sequence ID" value="NZ_JRPN01000010.1"/>
</dbReference>
<evidence type="ECO:0000313" key="5">
    <source>
        <dbReference type="Proteomes" id="UP000030377"/>
    </source>
</evidence>
<dbReference type="GO" id="GO:0009312">
    <property type="term" value="P:oligosaccharide biosynthetic process"/>
    <property type="evidence" value="ECO:0007669"/>
    <property type="project" value="InterPro"/>
</dbReference>
<comment type="caution">
    <text evidence="4">The sequence shown here is derived from an EMBL/GenBank/DDBJ whole genome shotgun (WGS) entry which is preliminary data.</text>
</comment>
<evidence type="ECO:0000256" key="1">
    <source>
        <dbReference type="ARBA" id="ARBA00022603"/>
    </source>
</evidence>
<evidence type="ECO:0000256" key="3">
    <source>
        <dbReference type="ARBA" id="ARBA00022691"/>
    </source>
</evidence>
<dbReference type="EMBL" id="JRPN01000010">
    <property type="protein sequence ID" value="KGT79506.1"/>
    <property type="molecule type" value="Genomic_DNA"/>
</dbReference>
<dbReference type="CDD" id="cd02440">
    <property type="entry name" value="AdoMet_MTases"/>
    <property type="match status" value="1"/>
</dbReference>